<dbReference type="Pfam" id="PF20016">
    <property type="entry name" value="ThsA_Macro"/>
    <property type="match status" value="1"/>
</dbReference>
<evidence type="ECO:0000256" key="1">
    <source>
        <dbReference type="SAM" id="Phobius"/>
    </source>
</evidence>
<evidence type="ECO:0000313" key="3">
    <source>
        <dbReference type="EMBL" id="TDD65543.1"/>
    </source>
</evidence>
<sequence>MTLTRDLRNKRFWRGLTTHGLAALGALSATLGLYDLFSPDSLGRLDLPEIMLVPAVALAYAAWKSWPYPVEQHYATPDTKIRLVTGDLFEQGTNLVIGMADTFDIETPHIIATGSVQGQFLDRVYHHDVAALRSDLEAALIDKVPIETGVAKPGNTDRYPLGTVATICHQRTHYFCVAYTRMDENNNVSSSIAILWEALERLWDEVRARSNGEPVSAPVIGLGQSGMSTVLPIQDAIRFLILSFMFASRRQRVCGELFIVIRPQDERRIDMLEIQEFLRSLRLSS</sequence>
<keyword evidence="1" id="KW-0812">Transmembrane</keyword>
<dbReference type="AlphaFoldDB" id="A0A4R5A187"/>
<name>A0A4R5A187_9ACTN</name>
<gene>
    <name evidence="3" type="ORF">E1262_24860</name>
</gene>
<reference evidence="3 4" key="1">
    <citation type="submission" date="2019-02" db="EMBL/GenBank/DDBJ databases">
        <title>Draft genome sequences of novel Actinobacteria.</title>
        <authorList>
            <person name="Sahin N."/>
            <person name="Ay H."/>
            <person name="Saygin H."/>
        </authorList>
    </citation>
    <scope>NUCLEOTIDE SEQUENCE [LARGE SCALE GENOMIC DNA]</scope>
    <source>
        <strain evidence="3 4">8K307</strain>
    </source>
</reference>
<dbReference type="RefSeq" id="WP_132106707.1">
    <property type="nucleotide sequence ID" value="NZ_SMLB01000050.1"/>
</dbReference>
<protein>
    <recommendedName>
        <fullName evidence="2">Thoeris protein ThsA Macro domain-containing protein</fullName>
    </recommendedName>
</protein>
<evidence type="ECO:0000259" key="2">
    <source>
        <dbReference type="Pfam" id="PF20016"/>
    </source>
</evidence>
<comment type="caution">
    <text evidence="3">The sequence shown here is derived from an EMBL/GenBank/DDBJ whole genome shotgun (WGS) entry which is preliminary data.</text>
</comment>
<keyword evidence="1" id="KW-1133">Transmembrane helix</keyword>
<dbReference type="Proteomes" id="UP000295217">
    <property type="component" value="Unassembled WGS sequence"/>
</dbReference>
<proteinExistence type="predicted"/>
<organism evidence="3 4">
    <name type="scientific">Jiangella aurantiaca</name>
    <dbReference type="NCBI Taxonomy" id="2530373"/>
    <lineage>
        <taxon>Bacteria</taxon>
        <taxon>Bacillati</taxon>
        <taxon>Actinomycetota</taxon>
        <taxon>Actinomycetes</taxon>
        <taxon>Jiangellales</taxon>
        <taxon>Jiangellaceae</taxon>
        <taxon>Jiangella</taxon>
    </lineage>
</organism>
<feature type="domain" description="Thoeris protein ThsA Macro" evidence="2">
    <location>
        <begin position="81"/>
        <end position="262"/>
    </location>
</feature>
<dbReference type="OrthoDB" id="3405809at2"/>
<feature type="transmembrane region" description="Helical" evidence="1">
    <location>
        <begin position="12"/>
        <end position="33"/>
    </location>
</feature>
<accession>A0A4R5A187</accession>
<keyword evidence="1" id="KW-0472">Membrane</keyword>
<dbReference type="EMBL" id="SMLB01000050">
    <property type="protein sequence ID" value="TDD65543.1"/>
    <property type="molecule type" value="Genomic_DNA"/>
</dbReference>
<keyword evidence="4" id="KW-1185">Reference proteome</keyword>
<dbReference type="InterPro" id="IPR045535">
    <property type="entry name" value="ThsA_Macro"/>
</dbReference>
<evidence type="ECO:0000313" key="4">
    <source>
        <dbReference type="Proteomes" id="UP000295217"/>
    </source>
</evidence>